<dbReference type="RefSeq" id="WP_006977196.1">
    <property type="nucleotide sequence ID" value="NZ_ABCS01000194.1"/>
</dbReference>
<dbReference type="InterPro" id="IPR043740">
    <property type="entry name" value="DUF5685"/>
</dbReference>
<reference evidence="1 2" key="1">
    <citation type="submission" date="2007-06" db="EMBL/GenBank/DDBJ databases">
        <authorList>
            <person name="Shimkets L."/>
            <person name="Ferriera S."/>
            <person name="Johnson J."/>
            <person name="Kravitz S."/>
            <person name="Beeson K."/>
            <person name="Sutton G."/>
            <person name="Rogers Y.-H."/>
            <person name="Friedman R."/>
            <person name="Frazier M."/>
            <person name="Venter J.C."/>
        </authorList>
    </citation>
    <scope>NUCLEOTIDE SEQUENCE [LARGE SCALE GENOMIC DNA]</scope>
    <source>
        <strain evidence="1 2">SIR-1</strain>
    </source>
</reference>
<dbReference type="Pfam" id="PF18937">
    <property type="entry name" value="DUF5685"/>
    <property type="match status" value="1"/>
</dbReference>
<comment type="caution">
    <text evidence="1">The sequence shown here is derived from an EMBL/GenBank/DDBJ whole genome shotgun (WGS) entry which is preliminary data.</text>
</comment>
<evidence type="ECO:0000313" key="1">
    <source>
        <dbReference type="EMBL" id="EDM73648.1"/>
    </source>
</evidence>
<proteinExistence type="predicted"/>
<dbReference type="Proteomes" id="UP000005801">
    <property type="component" value="Unassembled WGS sequence"/>
</dbReference>
<accession>A6GKG0</accession>
<feature type="non-terminal residue" evidence="1">
    <location>
        <position position="347"/>
    </location>
</feature>
<organism evidence="1 2">
    <name type="scientific">Plesiocystis pacifica SIR-1</name>
    <dbReference type="NCBI Taxonomy" id="391625"/>
    <lineage>
        <taxon>Bacteria</taxon>
        <taxon>Pseudomonadati</taxon>
        <taxon>Myxococcota</taxon>
        <taxon>Polyangia</taxon>
        <taxon>Nannocystales</taxon>
        <taxon>Nannocystaceae</taxon>
        <taxon>Plesiocystis</taxon>
    </lineage>
</organism>
<name>A6GKG0_9BACT</name>
<gene>
    <name evidence="1" type="ORF">PPSIR1_15550</name>
</gene>
<dbReference type="AlphaFoldDB" id="A6GKG0"/>
<protein>
    <submittedName>
        <fullName evidence="1">Uncharacterized protein</fullName>
    </submittedName>
</protein>
<keyword evidence="2" id="KW-1185">Reference proteome</keyword>
<dbReference type="STRING" id="391625.PPSIR1_15550"/>
<dbReference type="EMBL" id="ABCS01000194">
    <property type="protein sequence ID" value="EDM73648.1"/>
    <property type="molecule type" value="Genomic_DNA"/>
</dbReference>
<sequence>MFGTLSPDRGGLAKADHGQWRRYYCGTCQSLGAHFGHGFRGLLSHDAVFLALLVDGLSVAAAGPDRTRCPMLPVVHRPTVSPSSVAMRYAASVQILLADQWLADRALDGRSLAPKALAARSARPLLRASAARARETLRELGSDLGDLEGIEHEIIATEAAIDDHADPERAAEPTAAALERVFGRMAALPGLAVDDPAALERPLAQLGRAAGRAIYLIDALEDLEDDRRADAFNPCLVHDFRGQPRVSRGRLRQATAALERARLELREGLAQLPLRRHRVVLANILVATLGARAQAATRAAQEAYDLDRARRAAGWRGRLGLDRASLARSLAGAQRLLLAGLAILRLP</sequence>
<evidence type="ECO:0000313" key="2">
    <source>
        <dbReference type="Proteomes" id="UP000005801"/>
    </source>
</evidence>